<gene>
    <name evidence="1" type="ORF">GGR31_000534</name>
</gene>
<dbReference type="Proteomes" id="UP001257659">
    <property type="component" value="Unassembled WGS sequence"/>
</dbReference>
<reference evidence="1 2" key="1">
    <citation type="submission" date="2023-07" db="EMBL/GenBank/DDBJ databases">
        <title>Genomic Encyclopedia of Type Strains, Phase IV (KMG-IV): sequencing the most valuable type-strain genomes for metagenomic binning, comparative biology and taxonomic classification.</title>
        <authorList>
            <person name="Goeker M."/>
        </authorList>
    </citation>
    <scope>NUCLEOTIDE SEQUENCE [LARGE SCALE GENOMIC DNA]</scope>
    <source>
        <strain evidence="1 2">DSM 102814</strain>
    </source>
</reference>
<keyword evidence="2" id="KW-1185">Reference proteome</keyword>
<protein>
    <submittedName>
        <fullName evidence="1">Uncharacterized protein</fullName>
    </submittedName>
</protein>
<comment type="caution">
    <text evidence="1">The sequence shown here is derived from an EMBL/GenBank/DDBJ whole genome shotgun (WGS) entry which is preliminary data.</text>
</comment>
<dbReference type="EMBL" id="JAVDQA010000001">
    <property type="protein sequence ID" value="MDR6299918.1"/>
    <property type="molecule type" value="Genomic_DNA"/>
</dbReference>
<organism evidence="1 2">
    <name type="scientific">Mesonia maritima</name>
    <dbReference type="NCBI Taxonomy" id="1793873"/>
    <lineage>
        <taxon>Bacteria</taxon>
        <taxon>Pseudomonadati</taxon>
        <taxon>Bacteroidota</taxon>
        <taxon>Flavobacteriia</taxon>
        <taxon>Flavobacteriales</taxon>
        <taxon>Flavobacteriaceae</taxon>
        <taxon>Mesonia</taxon>
    </lineage>
</organism>
<dbReference type="RefSeq" id="WP_309726899.1">
    <property type="nucleotide sequence ID" value="NZ_JAVDQA010000001.1"/>
</dbReference>
<proteinExistence type="predicted"/>
<evidence type="ECO:0000313" key="1">
    <source>
        <dbReference type="EMBL" id="MDR6299918.1"/>
    </source>
</evidence>
<evidence type="ECO:0000313" key="2">
    <source>
        <dbReference type="Proteomes" id="UP001257659"/>
    </source>
</evidence>
<name>A0ABU1K2T7_9FLAO</name>
<sequence>MEIDFIPFKIGMQYENWEFDLEPIKFAKYFDKYKYIKSNYSKLLDINVNSIYLFFNLDILFRVEIIMDINFVLGFHNLVQKLNFHFKTDGILNKITEEVFEKKWKGESSNLYLQYYFKTKIIKLVLY</sequence>
<accession>A0ABU1K2T7</accession>